<comment type="similarity">
    <text evidence="1">Belongs to the eukaryotic mitochondrial porin (TC 1.B.8.1) family.</text>
</comment>
<evidence type="ECO:0000256" key="1">
    <source>
        <dbReference type="ARBA" id="ARBA00009624"/>
    </source>
</evidence>
<dbReference type="PANTHER" id="PTHR11743:SF60">
    <property type="entry name" value="MITOCHONDRIAL OUTER MEMBRANE PROTEIN PORIN 1"/>
    <property type="match status" value="1"/>
</dbReference>
<reference evidence="2 3" key="1">
    <citation type="journal article" date="2018" name="Front. Plant Sci.">
        <title>Red Clover (Trifolium pratense) and Zigzag Clover (T. medium) - A Picture of Genomic Similarities and Differences.</title>
        <authorList>
            <person name="Dluhosova J."/>
            <person name="Istvanek J."/>
            <person name="Nedelnik J."/>
            <person name="Repkova J."/>
        </authorList>
    </citation>
    <scope>NUCLEOTIDE SEQUENCE [LARGE SCALE GENOMIC DNA]</scope>
    <source>
        <strain evidence="3">cv. 10/8</strain>
        <tissue evidence="2">Leaf</tissue>
    </source>
</reference>
<dbReference type="InterPro" id="IPR027246">
    <property type="entry name" value="Porin_Euk/Tom40"/>
</dbReference>
<keyword evidence="3" id="KW-1185">Reference proteome</keyword>
<dbReference type="Proteomes" id="UP000265520">
    <property type="component" value="Unassembled WGS sequence"/>
</dbReference>
<dbReference type="InterPro" id="IPR023614">
    <property type="entry name" value="Porin_dom_sf"/>
</dbReference>
<organism evidence="2 3">
    <name type="scientific">Trifolium medium</name>
    <dbReference type="NCBI Taxonomy" id="97028"/>
    <lineage>
        <taxon>Eukaryota</taxon>
        <taxon>Viridiplantae</taxon>
        <taxon>Streptophyta</taxon>
        <taxon>Embryophyta</taxon>
        <taxon>Tracheophyta</taxon>
        <taxon>Spermatophyta</taxon>
        <taxon>Magnoliopsida</taxon>
        <taxon>eudicotyledons</taxon>
        <taxon>Gunneridae</taxon>
        <taxon>Pentapetalae</taxon>
        <taxon>rosids</taxon>
        <taxon>fabids</taxon>
        <taxon>Fabales</taxon>
        <taxon>Fabaceae</taxon>
        <taxon>Papilionoideae</taxon>
        <taxon>50 kb inversion clade</taxon>
        <taxon>NPAAA clade</taxon>
        <taxon>Hologalegina</taxon>
        <taxon>IRL clade</taxon>
        <taxon>Trifolieae</taxon>
        <taxon>Trifolium</taxon>
    </lineage>
</organism>
<dbReference type="AlphaFoldDB" id="A0A392QXK0"/>
<proteinExistence type="inferred from homology"/>
<name>A0A392QXK0_9FABA</name>
<accession>A0A392QXK0</accession>
<dbReference type="Gene3D" id="2.40.160.10">
    <property type="entry name" value="Porin"/>
    <property type="match status" value="1"/>
</dbReference>
<feature type="non-terminal residue" evidence="2">
    <location>
        <position position="60"/>
    </location>
</feature>
<sequence length="60" mass="6407">MNASFHHAINPLTNTALGVDISRKFSTAENTITLGAQHALNPLTTVKARITNSYKASALI</sequence>
<comment type="caution">
    <text evidence="2">The sequence shown here is derived from an EMBL/GenBank/DDBJ whole genome shotgun (WGS) entry which is preliminary data.</text>
</comment>
<dbReference type="EMBL" id="LXQA010164525">
    <property type="protein sequence ID" value="MCI28256.1"/>
    <property type="molecule type" value="Genomic_DNA"/>
</dbReference>
<protein>
    <submittedName>
        <fullName evidence="2">Outer plastidial membrane protein porin-like</fullName>
    </submittedName>
</protein>
<dbReference type="Pfam" id="PF01459">
    <property type="entry name" value="Porin_3"/>
    <property type="match status" value="1"/>
</dbReference>
<dbReference type="GO" id="GO:0005741">
    <property type="term" value="C:mitochondrial outer membrane"/>
    <property type="evidence" value="ECO:0007669"/>
    <property type="project" value="InterPro"/>
</dbReference>
<dbReference type="PANTHER" id="PTHR11743">
    <property type="entry name" value="VOLTAGE-DEPENDENT ANION-SELECTIVE CHANNEL"/>
    <property type="match status" value="1"/>
</dbReference>
<evidence type="ECO:0000313" key="3">
    <source>
        <dbReference type="Proteomes" id="UP000265520"/>
    </source>
</evidence>
<evidence type="ECO:0000313" key="2">
    <source>
        <dbReference type="EMBL" id="MCI28256.1"/>
    </source>
</evidence>
<dbReference type="GO" id="GO:0008308">
    <property type="term" value="F:voltage-gated monoatomic anion channel activity"/>
    <property type="evidence" value="ECO:0007669"/>
    <property type="project" value="InterPro"/>
</dbReference>
<dbReference type="InterPro" id="IPR001925">
    <property type="entry name" value="Porin_Euk"/>
</dbReference>